<protein>
    <submittedName>
        <fullName evidence="1">Uncharacterized protein</fullName>
    </submittedName>
</protein>
<dbReference type="EMBL" id="JAKELL010000086">
    <property type="protein sequence ID" value="KAH8983636.1"/>
    <property type="molecule type" value="Genomic_DNA"/>
</dbReference>
<organism evidence="1 2">
    <name type="scientific">Lactarius akahatsu</name>
    <dbReference type="NCBI Taxonomy" id="416441"/>
    <lineage>
        <taxon>Eukaryota</taxon>
        <taxon>Fungi</taxon>
        <taxon>Dikarya</taxon>
        <taxon>Basidiomycota</taxon>
        <taxon>Agaricomycotina</taxon>
        <taxon>Agaricomycetes</taxon>
        <taxon>Russulales</taxon>
        <taxon>Russulaceae</taxon>
        <taxon>Lactarius</taxon>
    </lineage>
</organism>
<dbReference type="Proteomes" id="UP001201163">
    <property type="component" value="Unassembled WGS sequence"/>
</dbReference>
<dbReference type="AlphaFoldDB" id="A0AAD4L9T3"/>
<name>A0AAD4L9T3_9AGAM</name>
<gene>
    <name evidence="1" type="ORF">EDB92DRAFT_1890005</name>
</gene>
<keyword evidence="2" id="KW-1185">Reference proteome</keyword>
<proteinExistence type="predicted"/>
<evidence type="ECO:0000313" key="2">
    <source>
        <dbReference type="Proteomes" id="UP001201163"/>
    </source>
</evidence>
<accession>A0AAD4L9T3</accession>
<evidence type="ECO:0000313" key="1">
    <source>
        <dbReference type="EMBL" id="KAH8983636.1"/>
    </source>
</evidence>
<comment type="caution">
    <text evidence="1">The sequence shown here is derived from an EMBL/GenBank/DDBJ whole genome shotgun (WGS) entry which is preliminary data.</text>
</comment>
<reference evidence="1" key="1">
    <citation type="submission" date="2022-01" db="EMBL/GenBank/DDBJ databases">
        <title>Comparative genomics reveals a dynamic genome evolution in the ectomycorrhizal milk-cap (Lactarius) mushrooms.</title>
        <authorList>
            <consortium name="DOE Joint Genome Institute"/>
            <person name="Lebreton A."/>
            <person name="Tang N."/>
            <person name="Kuo A."/>
            <person name="LaButti K."/>
            <person name="Drula E."/>
            <person name="Barry K."/>
            <person name="Clum A."/>
            <person name="Lipzen A."/>
            <person name="Mousain D."/>
            <person name="Ng V."/>
            <person name="Wang R."/>
            <person name="Wang X."/>
            <person name="Dai Y."/>
            <person name="Henrissat B."/>
            <person name="Grigoriev I.V."/>
            <person name="Guerin-Laguette A."/>
            <person name="Yu F."/>
            <person name="Martin F.M."/>
        </authorList>
    </citation>
    <scope>NUCLEOTIDE SEQUENCE</scope>
    <source>
        <strain evidence="1">QP</strain>
    </source>
</reference>
<sequence length="129" mass="14658">MMRRVTFLRVRCTRYCLPLSLSLHSRSLPNPGHGQLLVIPRLCTQTRRFNLFPPNASESALYLHENAGQWQTSPSIQMTRSSGRPMTRLCPHKRDFGLGPGPVKVPCRRTYRFTTISLTEHLQNLAGAV</sequence>